<dbReference type="OrthoDB" id="8775810at2759"/>
<name>A0A4C2A9X5_EUMVA</name>
<reference evidence="1 2" key="1">
    <citation type="journal article" date="2019" name="Commun. Biol.">
        <title>The bagworm genome reveals a unique fibroin gene that provides high tensile strength.</title>
        <authorList>
            <person name="Kono N."/>
            <person name="Nakamura H."/>
            <person name="Ohtoshi R."/>
            <person name="Tomita M."/>
            <person name="Numata K."/>
            <person name="Arakawa K."/>
        </authorList>
    </citation>
    <scope>NUCLEOTIDE SEQUENCE [LARGE SCALE GENOMIC DNA]</scope>
</reference>
<accession>A0A4C2A9X5</accession>
<organism evidence="1 2">
    <name type="scientific">Eumeta variegata</name>
    <name type="common">Bagworm moth</name>
    <name type="synonym">Eumeta japonica</name>
    <dbReference type="NCBI Taxonomy" id="151549"/>
    <lineage>
        <taxon>Eukaryota</taxon>
        <taxon>Metazoa</taxon>
        <taxon>Ecdysozoa</taxon>
        <taxon>Arthropoda</taxon>
        <taxon>Hexapoda</taxon>
        <taxon>Insecta</taxon>
        <taxon>Pterygota</taxon>
        <taxon>Neoptera</taxon>
        <taxon>Endopterygota</taxon>
        <taxon>Lepidoptera</taxon>
        <taxon>Glossata</taxon>
        <taxon>Ditrysia</taxon>
        <taxon>Tineoidea</taxon>
        <taxon>Psychidae</taxon>
        <taxon>Oiketicinae</taxon>
        <taxon>Eumeta</taxon>
    </lineage>
</organism>
<dbReference type="AlphaFoldDB" id="A0A4C2A9X5"/>
<dbReference type="EMBL" id="BGZK01002718">
    <property type="protein sequence ID" value="GBP95999.1"/>
    <property type="molecule type" value="Genomic_DNA"/>
</dbReference>
<dbReference type="STRING" id="151549.A0A4C2A9X5"/>
<proteinExistence type="predicted"/>
<evidence type="ECO:0000313" key="1">
    <source>
        <dbReference type="EMBL" id="GBP95999.1"/>
    </source>
</evidence>
<evidence type="ECO:0008006" key="3">
    <source>
        <dbReference type="Google" id="ProtNLM"/>
    </source>
</evidence>
<sequence>MDEIMKALKRMKVGKAAGYDRVLCEMLGGGENIVASLLYQLFNKCWKNHRRYGDASSPRLRDLPVAGERGITRFGFLLYFSHPSPLDSCLYDLKEYERGLRMDELSVKCLLHIDDQVILASWSEHHEICK</sequence>
<evidence type="ECO:0000313" key="2">
    <source>
        <dbReference type="Proteomes" id="UP000299102"/>
    </source>
</evidence>
<dbReference type="Proteomes" id="UP000299102">
    <property type="component" value="Unassembled WGS sequence"/>
</dbReference>
<protein>
    <recommendedName>
        <fullName evidence="3">Reverse transcriptase domain-containing protein</fullName>
    </recommendedName>
</protein>
<comment type="caution">
    <text evidence="1">The sequence shown here is derived from an EMBL/GenBank/DDBJ whole genome shotgun (WGS) entry which is preliminary data.</text>
</comment>
<keyword evidence="2" id="KW-1185">Reference proteome</keyword>
<gene>
    <name evidence="1" type="ORF">EVAR_66926_1</name>
</gene>